<evidence type="ECO:0000313" key="2">
    <source>
        <dbReference type="Proteomes" id="UP000823617"/>
    </source>
</evidence>
<sequence length="258" mass="29347">MIPGKVDVHIDTKDYSGTYFYGCITKEEYDACADEKAVFDRIINRLIALNSNLIENGWTETDVIGAVLKTGSMDMSVSYLRPDTEYVVCVFGCNTSKALLTDVSTAEFKVPAQDMVDDVQFTIGDVDVKVTAQTLASVTYTVRAPEDYDGLFFVCSLDKAVYDAYNNSYTGEEIPVEEYCWYDYFDMFNYYIEYVDLSWIFENAVWSGEITYQENKARQQQDTIMYVYAIAVDGQYCMPRQSKASVFEIVIPGYGEDL</sequence>
<dbReference type="AlphaFoldDB" id="A0A9D9MYU2"/>
<comment type="caution">
    <text evidence="1">The sequence shown here is derived from an EMBL/GenBank/DDBJ whole genome shotgun (WGS) entry which is preliminary data.</text>
</comment>
<dbReference type="EMBL" id="JADIMK010000012">
    <property type="protein sequence ID" value="MBO8455086.1"/>
    <property type="molecule type" value="Genomic_DNA"/>
</dbReference>
<dbReference type="Proteomes" id="UP000823617">
    <property type="component" value="Unassembled WGS sequence"/>
</dbReference>
<evidence type="ECO:0000313" key="1">
    <source>
        <dbReference type="EMBL" id="MBO8455086.1"/>
    </source>
</evidence>
<reference evidence="1" key="1">
    <citation type="submission" date="2020-10" db="EMBL/GenBank/DDBJ databases">
        <authorList>
            <person name="Gilroy R."/>
        </authorList>
    </citation>
    <scope>NUCLEOTIDE SEQUENCE</scope>
    <source>
        <strain evidence="1">B1-3475</strain>
    </source>
</reference>
<name>A0A9D9MYU2_9BACT</name>
<protein>
    <submittedName>
        <fullName evidence="1">Uncharacterized protein</fullName>
    </submittedName>
</protein>
<accession>A0A9D9MYU2</accession>
<gene>
    <name evidence="1" type="ORF">IAC08_01605</name>
</gene>
<reference evidence="1" key="2">
    <citation type="journal article" date="2021" name="PeerJ">
        <title>Extensive microbial diversity within the chicken gut microbiome revealed by metagenomics and culture.</title>
        <authorList>
            <person name="Gilroy R."/>
            <person name="Ravi A."/>
            <person name="Getino M."/>
            <person name="Pursley I."/>
            <person name="Horton D.L."/>
            <person name="Alikhan N.F."/>
            <person name="Baker D."/>
            <person name="Gharbi K."/>
            <person name="Hall N."/>
            <person name="Watson M."/>
            <person name="Adriaenssens E.M."/>
            <person name="Foster-Nyarko E."/>
            <person name="Jarju S."/>
            <person name="Secka A."/>
            <person name="Antonio M."/>
            <person name="Oren A."/>
            <person name="Chaudhuri R.R."/>
            <person name="La Ragione R."/>
            <person name="Hildebrand F."/>
            <person name="Pallen M.J."/>
        </authorList>
    </citation>
    <scope>NUCLEOTIDE SEQUENCE</scope>
    <source>
        <strain evidence="1">B1-3475</strain>
    </source>
</reference>
<proteinExistence type="predicted"/>
<organism evidence="1 2">
    <name type="scientific">Candidatus Cryptobacteroides intestinigallinarum</name>
    <dbReference type="NCBI Taxonomy" id="2840767"/>
    <lineage>
        <taxon>Bacteria</taxon>
        <taxon>Pseudomonadati</taxon>
        <taxon>Bacteroidota</taxon>
        <taxon>Bacteroidia</taxon>
        <taxon>Bacteroidales</taxon>
        <taxon>Candidatus Cryptobacteroides</taxon>
    </lineage>
</organism>